<feature type="chain" id="PRO_5045967269" evidence="7">
    <location>
        <begin position="23"/>
        <end position="468"/>
    </location>
</feature>
<dbReference type="InterPro" id="IPR001940">
    <property type="entry name" value="Peptidase_S1C"/>
</dbReference>
<dbReference type="InterPro" id="IPR036034">
    <property type="entry name" value="PDZ_sf"/>
</dbReference>
<gene>
    <name evidence="9" type="ORF">ACFPFW_09215</name>
</gene>
<accession>A0ABV9Z210</accession>
<keyword evidence="5 9" id="KW-0378">Hydrolase</keyword>
<dbReference type="Gene3D" id="2.40.10.120">
    <property type="match status" value="1"/>
</dbReference>
<proteinExistence type="inferred from homology"/>
<dbReference type="Gene3D" id="2.30.42.10">
    <property type="match status" value="2"/>
</dbReference>
<feature type="signal peptide" evidence="7">
    <location>
        <begin position="1"/>
        <end position="22"/>
    </location>
</feature>
<dbReference type="SUPFAM" id="SSF50156">
    <property type="entry name" value="PDZ domain-like"/>
    <property type="match status" value="2"/>
</dbReference>
<dbReference type="SUPFAM" id="SSF50494">
    <property type="entry name" value="Trypsin-like serine proteases"/>
    <property type="match status" value="1"/>
</dbReference>
<dbReference type="InterPro" id="IPR011782">
    <property type="entry name" value="Pept_S1C_Do"/>
</dbReference>
<name>A0ABV9Z210_9HYPH</name>
<keyword evidence="2" id="KW-0645">Protease</keyword>
<keyword evidence="10" id="KW-1185">Reference proteome</keyword>
<dbReference type="PRINTS" id="PR00834">
    <property type="entry name" value="PROTEASES2C"/>
</dbReference>
<dbReference type="Pfam" id="PF13365">
    <property type="entry name" value="Trypsin_2"/>
    <property type="match status" value="1"/>
</dbReference>
<dbReference type="PANTHER" id="PTHR22939">
    <property type="entry name" value="SERINE PROTEASE FAMILY S1C HTRA-RELATED"/>
    <property type="match status" value="1"/>
</dbReference>
<evidence type="ECO:0000313" key="10">
    <source>
        <dbReference type="Proteomes" id="UP001595796"/>
    </source>
</evidence>
<dbReference type="InterPro" id="IPR001478">
    <property type="entry name" value="PDZ"/>
</dbReference>
<organism evidence="9 10">
    <name type="scientific">Flaviflagellibacter deserti</name>
    <dbReference type="NCBI Taxonomy" id="2267266"/>
    <lineage>
        <taxon>Bacteria</taxon>
        <taxon>Pseudomonadati</taxon>
        <taxon>Pseudomonadota</taxon>
        <taxon>Alphaproteobacteria</taxon>
        <taxon>Hyphomicrobiales</taxon>
        <taxon>Flaviflagellibacter</taxon>
    </lineage>
</organism>
<protein>
    <submittedName>
        <fullName evidence="9">Do family serine endopeptidase</fullName>
        <ecNumber evidence="9">3.4.21.107</ecNumber>
    </submittedName>
</protein>
<evidence type="ECO:0000256" key="5">
    <source>
        <dbReference type="ARBA" id="ARBA00022801"/>
    </source>
</evidence>
<dbReference type="EC" id="3.4.21.107" evidence="9"/>
<dbReference type="PANTHER" id="PTHR22939:SF129">
    <property type="entry name" value="SERINE PROTEASE HTRA2, MITOCHONDRIAL"/>
    <property type="match status" value="1"/>
</dbReference>
<dbReference type="NCBIfam" id="TIGR02037">
    <property type="entry name" value="degP_htrA_DO"/>
    <property type="match status" value="1"/>
</dbReference>
<comment type="caution">
    <text evidence="9">The sequence shown here is derived from an EMBL/GenBank/DDBJ whole genome shotgun (WGS) entry which is preliminary data.</text>
</comment>
<dbReference type="EMBL" id="JBHSJF010000006">
    <property type="protein sequence ID" value="MFC5068192.1"/>
    <property type="molecule type" value="Genomic_DNA"/>
</dbReference>
<keyword evidence="3 7" id="KW-0732">Signal</keyword>
<dbReference type="SMART" id="SM00228">
    <property type="entry name" value="PDZ"/>
    <property type="match status" value="2"/>
</dbReference>
<comment type="similarity">
    <text evidence="1">Belongs to the peptidase S1C family.</text>
</comment>
<reference evidence="10" key="1">
    <citation type="journal article" date="2019" name="Int. J. Syst. Evol. Microbiol.">
        <title>The Global Catalogue of Microorganisms (GCM) 10K type strain sequencing project: providing services to taxonomists for standard genome sequencing and annotation.</title>
        <authorList>
            <consortium name="The Broad Institute Genomics Platform"/>
            <consortium name="The Broad Institute Genome Sequencing Center for Infectious Disease"/>
            <person name="Wu L."/>
            <person name="Ma J."/>
        </authorList>
    </citation>
    <scope>NUCLEOTIDE SEQUENCE [LARGE SCALE GENOMIC DNA]</scope>
    <source>
        <strain evidence="10">CGMCC 1.16444</strain>
    </source>
</reference>
<evidence type="ECO:0000259" key="8">
    <source>
        <dbReference type="PROSITE" id="PS50106"/>
    </source>
</evidence>
<keyword evidence="6" id="KW-0720">Serine protease</keyword>
<keyword evidence="4" id="KW-0677">Repeat</keyword>
<dbReference type="Pfam" id="PF13180">
    <property type="entry name" value="PDZ_2"/>
    <property type="match status" value="1"/>
</dbReference>
<evidence type="ECO:0000256" key="3">
    <source>
        <dbReference type="ARBA" id="ARBA00022729"/>
    </source>
</evidence>
<evidence type="ECO:0000313" key="9">
    <source>
        <dbReference type="EMBL" id="MFC5068192.1"/>
    </source>
</evidence>
<evidence type="ECO:0000256" key="1">
    <source>
        <dbReference type="ARBA" id="ARBA00010541"/>
    </source>
</evidence>
<feature type="domain" description="PDZ" evidence="8">
    <location>
        <begin position="252"/>
        <end position="350"/>
    </location>
</feature>
<evidence type="ECO:0000256" key="6">
    <source>
        <dbReference type="ARBA" id="ARBA00022825"/>
    </source>
</evidence>
<dbReference type="Proteomes" id="UP001595796">
    <property type="component" value="Unassembled WGS sequence"/>
</dbReference>
<evidence type="ECO:0000256" key="7">
    <source>
        <dbReference type="SAM" id="SignalP"/>
    </source>
</evidence>
<dbReference type="InterPro" id="IPR009003">
    <property type="entry name" value="Peptidase_S1_PA"/>
</dbReference>
<evidence type="ECO:0000256" key="2">
    <source>
        <dbReference type="ARBA" id="ARBA00022670"/>
    </source>
</evidence>
<sequence>MRKSLVLVLAAATAVLAAPASAQQRVVPTSQAEVRLSYAPLVKQVTPAVVNVYASRVVQQRPRGFPFEDPLFQEFFGGQMAVPRERVQRSLGSGVLVGAEGLIVTNNHVVEGMTDVRVALQDQREFDVDIVLTDAQSDIAVLRVKDAKGSFPVLPLVESDSIEVGDMVLAVGNPYGLGQTVTQGILSAVRRVQKKGGEQAVYLQTDAAINQGNSGGALVDMKGQLVGINTSIFSKSGGSDGIGFAVPASIVRLVLDAARAGDKVVRRPWLGAELQPVTREIADSLGLDRPFGALIAELDENSPAANAGLKPGDLVTAVDGKMVEDPTALTYQMTIKPLGGQARLAVMRDGKEQAISVKVEPAPETTPRDEQVLDGKGPLNGAKVVNLSPAVAEEIGEDGPPNGVVIIDIARGSIAARTGFVRGDRVLQVNDTRIDSAKKLAAANSESQRLWKITIERNGQVLTQVFRF</sequence>
<dbReference type="GO" id="GO:0016787">
    <property type="term" value="F:hydrolase activity"/>
    <property type="evidence" value="ECO:0007669"/>
    <property type="project" value="UniProtKB-KW"/>
</dbReference>
<evidence type="ECO:0000256" key="4">
    <source>
        <dbReference type="ARBA" id="ARBA00022737"/>
    </source>
</evidence>
<dbReference type="PROSITE" id="PS50106">
    <property type="entry name" value="PDZ"/>
    <property type="match status" value="1"/>
</dbReference>